<keyword evidence="3" id="KW-1185">Reference proteome</keyword>
<protein>
    <recommendedName>
        <fullName evidence="4">DUF3887 domain-containing protein</fullName>
    </recommendedName>
</protein>
<dbReference type="RefSeq" id="WP_121481545.1">
    <property type="nucleotide sequence ID" value="NZ_CP032707.1"/>
</dbReference>
<proteinExistence type="predicted"/>
<evidence type="ECO:0000313" key="3">
    <source>
        <dbReference type="Proteomes" id="UP000276984"/>
    </source>
</evidence>
<gene>
    <name evidence="2" type="ORF">D8I30_03695</name>
</gene>
<evidence type="ECO:0008006" key="4">
    <source>
        <dbReference type="Google" id="ProtNLM"/>
    </source>
</evidence>
<feature type="chain" id="PRO_5019829244" description="DUF3887 domain-containing protein" evidence="1">
    <location>
        <begin position="23"/>
        <end position="158"/>
    </location>
</feature>
<dbReference type="Proteomes" id="UP000276984">
    <property type="component" value="Chromosome"/>
</dbReference>
<organism evidence="2 3">
    <name type="scientific">Brevundimonas naejangsanensis</name>
    <dbReference type="NCBI Taxonomy" id="588932"/>
    <lineage>
        <taxon>Bacteria</taxon>
        <taxon>Pseudomonadati</taxon>
        <taxon>Pseudomonadota</taxon>
        <taxon>Alphaproteobacteria</taxon>
        <taxon>Caulobacterales</taxon>
        <taxon>Caulobacteraceae</taxon>
        <taxon>Brevundimonas</taxon>
    </lineage>
</organism>
<reference evidence="2 3" key="1">
    <citation type="submission" date="2018-10" db="EMBL/GenBank/DDBJ databases">
        <title>Complete genome sequence of Brevundimonas naejangsanensis BRV3.</title>
        <authorList>
            <person name="Berrios L."/>
            <person name="Ely B."/>
        </authorList>
    </citation>
    <scope>NUCLEOTIDE SEQUENCE [LARGE SCALE GENOMIC DNA]</scope>
    <source>
        <strain evidence="2 3">BRV3</strain>
    </source>
</reference>
<dbReference type="OrthoDB" id="7205924at2"/>
<keyword evidence="1" id="KW-0732">Signal</keyword>
<feature type="signal peptide" evidence="1">
    <location>
        <begin position="1"/>
        <end position="22"/>
    </location>
</feature>
<dbReference type="AlphaFoldDB" id="A0A494RG28"/>
<dbReference type="EMBL" id="CP032707">
    <property type="protein sequence ID" value="AYG94389.1"/>
    <property type="molecule type" value="Genomic_DNA"/>
</dbReference>
<evidence type="ECO:0000313" key="2">
    <source>
        <dbReference type="EMBL" id="AYG94389.1"/>
    </source>
</evidence>
<evidence type="ECO:0000256" key="1">
    <source>
        <dbReference type="SAM" id="SignalP"/>
    </source>
</evidence>
<name>A0A494RG28_9CAUL</name>
<accession>A0A494RG28</accession>
<sequence>MKTCSLAVVLSGALLLAAPALAQTAPPSGAVAATLPGAFDESAAAPPAQAPPAAAPAAPASDVARAEAALRGVIAAFQSNQIDYAVFSPDLADQIRAQAAQVTPMVQQFGALKSIEHRDSDGGADLFRVVFDKQATDWVIAFDEDDRIAALLFRPARD</sequence>